<proteinExistence type="predicted"/>
<organism evidence="3 4">
    <name type="scientific">Demequina sediminis</name>
    <dbReference type="NCBI Taxonomy" id="1930058"/>
    <lineage>
        <taxon>Bacteria</taxon>
        <taxon>Bacillati</taxon>
        <taxon>Actinomycetota</taxon>
        <taxon>Actinomycetes</taxon>
        <taxon>Micrococcales</taxon>
        <taxon>Demequinaceae</taxon>
        <taxon>Demequina</taxon>
    </lineage>
</organism>
<feature type="region of interest" description="Disordered" evidence="1">
    <location>
        <begin position="365"/>
        <end position="401"/>
    </location>
</feature>
<gene>
    <name evidence="3" type="ORF">Lsed01_01021</name>
</gene>
<keyword evidence="2" id="KW-0812">Transmembrane</keyword>
<dbReference type="EMBL" id="BAABRR010000004">
    <property type="protein sequence ID" value="GAA5518591.1"/>
    <property type="molecule type" value="Genomic_DNA"/>
</dbReference>
<dbReference type="RefSeq" id="WP_345378912.1">
    <property type="nucleotide sequence ID" value="NZ_BAABRR010000004.1"/>
</dbReference>
<dbReference type="Proteomes" id="UP001426770">
    <property type="component" value="Unassembled WGS sequence"/>
</dbReference>
<sequence length="1966" mass="198803">MTDVGRATAARRRRAGRIVAGVALVAAAIGMVIAPGFDEREADAVDPSVWALQTGAGQRYARVNTEIAEVDTVKDVDAPSDIVQDGDRLLVLSASLTNATIVEAARPADVTGAGAIATPPGTTAVVAGGDMVAYLAGDGDVLVGRLSDGTATAPREVTLDGGLGLRAVAVAVDAAGVIAAYSPVAGGVVRVGADGTVDGVDPVPGVPVDGDVQVTLAAGRWALLDAATGLLWREGVDGSVATGVDPDARLQRATEAADVHIADGRGLVVAAADGGAPVRVFGSDAIAGAPAAPAELDGVVYAAWLGDGDGGGTLWSSAGPAVPLDYAGGELGQRREPVLRGNGSRMVLNESRSGWVWDVPSGTLVRSSQDWEPDRESATEADEDETTVEVRDPRPPVAEDDSFGVRAGRQVRLPVLLNDHDPNRDLLTIDPASLTQPDPRFGTVALADDGQSIVIEVADAASGTATFSYAITDGTGDEGRSAPATVTVAVKGTDSAPVWCGVEDCTAPWPAPQLEPGGMVAAEVLEGWVDPEGDPVYVAHAASADPDVAVAASPEGTVVVRHAGDATAVEVEVTVADATGASETRTLRIGVVGQPRLSLEPVSVTALQGVRVTIDAAARVTGGSGAQVVTEASVDPVDGAAVEVAPDGSGVVFEADRSGTYTVGITVVDGASQVRGTARVTVLAPEDEALAAVPLTAFVRPHEDVTVDVAGAVTNPGGRVLLVSDASPAPERGARLEQSIVGHGALRLSGTTGDGQPGALGVVAYTVSDGSGREAMTVRGEITVILLDAAVPAAPVAANDVITVRAGGQVDARVLDNDLAAAGAVVALDPGSVAAPDGAGLAFGAGPLVRILAPDRPGTYEIPYASYVLGHPSQRDTAVLTVTVTAGEDNAAPTPRDLAGRASSGDEARIVFDGAGLDPDGDAVRLDAILEQPAQGAARISADGTALVYASSPGFAGQDDFVYQVVDARGRTATATARVGVVAADADPAPVTYTDFVQVQAAEGRRIVVQPLANDLDLTGGELELVAVRPDAIAGTPEYAALAALMPDTGALAQGLVTFEVGADAGTFAFLYSARNETGSIAQGRIVLKTVREAVVDVPVVADTVLTLETRESFPTGVDVLDQTVAWASGDAAGLTLSLWGEQEGVTVDGSEVAGPLPERTRVVPFRVDGVDFAGEPATGYGFLRVPGDEDLRLALREEARIEVAEGASATADLRDLLAVPATTALEIDPSQVSAGGTRDEARCTAEGASVVRYDAGNGAPYVDTCLVGVRIVGQERWTVLPVPVMVIPADPVPTLVSASIEVAPGETSAFDLAGMVTWPPGAVARAVDIATSHTGTLFDVSRRGTVVTVTARDDAPPGRAESVSVSLASHPETRPMVLSLVVGPAPSELPKGGTVVQRCSQASGDGCLITVSGARGEVNPLPGTPLEVVDVTASDDCPAVDFAVAGPGTVRASWSADAPGGVCDAVFSVRDAQGRVSAAERSGTISLDLQGFPRGAAALTQTAYGDGTLTLAVDPGAAAGAYPALTGFDILAGSTRVATCTASGVCAPLTGLANGDKVTYTAYAVNAVGRSRDAASVTAWAYAPPAPPRLVSWAPSVTSGDGERIDVVVEVTDRSTRELRVEAGGTAQTVPVRAGTQRLTGVAIGSNSPVQVVLTPLTGLDLPPVDGAVAAGESVAFTANGVGRPTITGTSHTYDDGASTASVTVTVASGGAGSTTWVGHATGGVCRPDTRATSGTATFEVAVTPNATNTVTVCAESRVEADVHGRAPDVDVIFAAFSDPGAPVLQRGYRVATECVGSGDSCTTALAGEPQWQPERGTEIWYRGSDGATSRQFADIMVAGRAVEVEAYYCVDFGGGQRSCSDESTPVTAESGAHYRPTAAFQQCTAGTEPVAVLGGRAQDFATTVTMLDEDRAVTSDPTLMRAAFVTVDFQDALDGIADWTSATVTCGAAAAAASSPPTPPPTSP</sequence>
<evidence type="ECO:0000313" key="3">
    <source>
        <dbReference type="EMBL" id="GAA5518591.1"/>
    </source>
</evidence>
<comment type="caution">
    <text evidence="3">The sequence shown here is derived from an EMBL/GenBank/DDBJ whole genome shotgun (WGS) entry which is preliminary data.</text>
</comment>
<evidence type="ECO:0000256" key="1">
    <source>
        <dbReference type="SAM" id="MobiDB-lite"/>
    </source>
</evidence>
<evidence type="ECO:0000313" key="4">
    <source>
        <dbReference type="Proteomes" id="UP001426770"/>
    </source>
</evidence>
<accession>A0ABP9WHK4</accession>
<feature type="transmembrane region" description="Helical" evidence="2">
    <location>
        <begin position="18"/>
        <end position="37"/>
    </location>
</feature>
<reference evidence="3 4" key="1">
    <citation type="submission" date="2024-02" db="EMBL/GenBank/DDBJ databases">
        <title>Lysinimicrobium sediminis NBRC 112286.</title>
        <authorList>
            <person name="Ichikawa N."/>
            <person name="Katano-Makiyama Y."/>
            <person name="Hidaka K."/>
        </authorList>
    </citation>
    <scope>NUCLEOTIDE SEQUENCE [LARGE SCALE GENOMIC DNA]</scope>
    <source>
        <strain evidence="3 4">NBRC 112286</strain>
    </source>
</reference>
<evidence type="ECO:0008006" key="5">
    <source>
        <dbReference type="Google" id="ProtNLM"/>
    </source>
</evidence>
<name>A0ABP9WHK4_9MICO</name>
<keyword evidence="4" id="KW-1185">Reference proteome</keyword>
<dbReference type="Gene3D" id="2.60.40.3440">
    <property type="match status" value="1"/>
</dbReference>
<dbReference type="Pfam" id="PF17963">
    <property type="entry name" value="Big_9"/>
    <property type="match status" value="2"/>
</dbReference>
<protein>
    <recommendedName>
        <fullName evidence="5">Tandem-95 repeat protein</fullName>
    </recommendedName>
</protein>
<keyword evidence="2" id="KW-0472">Membrane</keyword>
<keyword evidence="2" id="KW-1133">Transmembrane helix</keyword>
<evidence type="ECO:0000256" key="2">
    <source>
        <dbReference type="SAM" id="Phobius"/>
    </source>
</evidence>